<dbReference type="RefSeq" id="WP_048672874.1">
    <property type="nucleotide sequence ID" value="NZ_CBTJ020000040.1"/>
</dbReference>
<evidence type="ECO:0000313" key="7">
    <source>
        <dbReference type="EMBL" id="CDI02554.1"/>
    </source>
</evidence>
<sequence length="278" mass="31428">MNAISETDFNYVRDLVKRVSAIVLEPEKAYLVETRLTPLARKTGFGSLQALLASLRVDGNPRLRHQVVEAMTTHETSFFRDGHPFETLKARILPELLARRSSSQHVAIWCAACSSGQEPFSVAMLAREHFPTLVKGRLRIIATDLSEAILARAREGLYSQIEVNRGLPATELTRYFDRQGLCWRIKPEIRRMVDFQQSNLAGAWPNLPLMDVIFMRNVLIYFGIETKKQILNNVRRALKPDGYLFLGASETTLNLSAAFEPITLGKTTCYQLSQTSSR</sequence>
<reference evidence="7" key="1">
    <citation type="submission" date="2013-07" db="EMBL/GenBank/DDBJ databases">
        <authorList>
            <person name="McIlroy S."/>
        </authorList>
    </citation>
    <scope>NUCLEOTIDE SEQUENCE [LARGE SCALE GENOMIC DNA]</scope>
    <source>
        <strain evidence="7">Run_A_D11</strain>
    </source>
</reference>
<reference evidence="7" key="2">
    <citation type="submission" date="2014-03" db="EMBL/GenBank/DDBJ databases">
        <title>Candidatus Competibacter-lineage genomes retrieved from metagenomes reveal functional metabolic diversity.</title>
        <authorList>
            <person name="McIlroy S.J."/>
            <person name="Albertsen M."/>
            <person name="Andresen E.K."/>
            <person name="Saunders A.M."/>
            <person name="Kristiansen R."/>
            <person name="Stokholm-Bjerregaard M."/>
            <person name="Nielsen K.L."/>
            <person name="Nielsen P.H."/>
        </authorList>
    </citation>
    <scope>NUCLEOTIDE SEQUENCE</scope>
    <source>
        <strain evidence="7">Run_A_D11</strain>
    </source>
</reference>
<feature type="domain" description="CheR-type methyltransferase" evidence="6">
    <location>
        <begin position="1"/>
        <end position="275"/>
    </location>
</feature>
<dbReference type="SUPFAM" id="SSF47757">
    <property type="entry name" value="Chemotaxis receptor methyltransferase CheR, N-terminal domain"/>
    <property type="match status" value="1"/>
</dbReference>
<comment type="caution">
    <text evidence="7">The sequence shown here is derived from an EMBL/GenBank/DDBJ whole genome shotgun (WGS) entry which is preliminary data.</text>
</comment>
<dbReference type="InterPro" id="IPR050903">
    <property type="entry name" value="Bact_Chemotaxis_MeTrfase"/>
</dbReference>
<evidence type="ECO:0000313" key="8">
    <source>
        <dbReference type="Proteomes" id="UP000035760"/>
    </source>
</evidence>
<dbReference type="InterPro" id="IPR000780">
    <property type="entry name" value="CheR_MeTrfase"/>
</dbReference>
<dbReference type="AlphaFoldDB" id="W6M7I9"/>
<keyword evidence="8" id="KW-1185">Reference proteome</keyword>
<evidence type="ECO:0000256" key="5">
    <source>
        <dbReference type="ARBA" id="ARBA00022691"/>
    </source>
</evidence>
<evidence type="ECO:0000256" key="1">
    <source>
        <dbReference type="ARBA" id="ARBA00001541"/>
    </source>
</evidence>
<accession>W6M7I9</accession>
<dbReference type="InterPro" id="IPR029063">
    <property type="entry name" value="SAM-dependent_MTases_sf"/>
</dbReference>
<comment type="catalytic activity">
    <reaction evidence="1">
        <text>L-glutamyl-[protein] + S-adenosyl-L-methionine = [protein]-L-glutamate 5-O-methyl ester + S-adenosyl-L-homocysteine</text>
        <dbReference type="Rhea" id="RHEA:24452"/>
        <dbReference type="Rhea" id="RHEA-COMP:10208"/>
        <dbReference type="Rhea" id="RHEA-COMP:10311"/>
        <dbReference type="ChEBI" id="CHEBI:29973"/>
        <dbReference type="ChEBI" id="CHEBI:57856"/>
        <dbReference type="ChEBI" id="CHEBI:59789"/>
        <dbReference type="ChEBI" id="CHEBI:82795"/>
        <dbReference type="EC" id="2.1.1.80"/>
    </reaction>
</comment>
<evidence type="ECO:0000256" key="2">
    <source>
        <dbReference type="ARBA" id="ARBA00012534"/>
    </source>
</evidence>
<dbReference type="GO" id="GO:0032259">
    <property type="term" value="P:methylation"/>
    <property type="evidence" value="ECO:0007669"/>
    <property type="project" value="UniProtKB-KW"/>
</dbReference>
<protein>
    <recommendedName>
        <fullName evidence="2">protein-glutamate O-methyltransferase</fullName>
        <ecNumber evidence="2">2.1.1.80</ecNumber>
    </recommendedName>
</protein>
<dbReference type="Gene3D" id="3.40.50.150">
    <property type="entry name" value="Vaccinia Virus protein VP39"/>
    <property type="match status" value="1"/>
</dbReference>
<name>W6M7I9_9GAMM</name>
<evidence type="ECO:0000259" key="6">
    <source>
        <dbReference type="PROSITE" id="PS50123"/>
    </source>
</evidence>
<dbReference type="Pfam" id="PF01739">
    <property type="entry name" value="CheR"/>
    <property type="match status" value="1"/>
</dbReference>
<evidence type="ECO:0000256" key="3">
    <source>
        <dbReference type="ARBA" id="ARBA00022603"/>
    </source>
</evidence>
<keyword evidence="5" id="KW-0949">S-adenosyl-L-methionine</keyword>
<dbReference type="InterPro" id="IPR036804">
    <property type="entry name" value="CheR_N_sf"/>
</dbReference>
<dbReference type="Gene3D" id="1.10.155.10">
    <property type="entry name" value="Chemotaxis receptor methyltransferase CheR, N-terminal domain"/>
    <property type="match status" value="1"/>
</dbReference>
<proteinExistence type="predicted"/>
<keyword evidence="3 7" id="KW-0489">Methyltransferase</keyword>
<dbReference type="PRINTS" id="PR00996">
    <property type="entry name" value="CHERMTFRASE"/>
</dbReference>
<evidence type="ECO:0000256" key="4">
    <source>
        <dbReference type="ARBA" id="ARBA00022679"/>
    </source>
</evidence>
<dbReference type="Pfam" id="PF03705">
    <property type="entry name" value="CheR_N"/>
    <property type="match status" value="1"/>
</dbReference>
<dbReference type="InterPro" id="IPR022642">
    <property type="entry name" value="CheR_C"/>
</dbReference>
<gene>
    <name evidence="7" type="primary">cheR</name>
    <name evidence="7" type="ORF">BN873_330031</name>
</gene>
<dbReference type="PANTHER" id="PTHR24422">
    <property type="entry name" value="CHEMOTAXIS PROTEIN METHYLTRANSFERASE"/>
    <property type="match status" value="1"/>
</dbReference>
<dbReference type="STRING" id="1400863.BN873_330031"/>
<dbReference type="InterPro" id="IPR022641">
    <property type="entry name" value="CheR_N"/>
</dbReference>
<keyword evidence="4 7" id="KW-0808">Transferase</keyword>
<dbReference type="PROSITE" id="PS50123">
    <property type="entry name" value="CHER"/>
    <property type="match status" value="1"/>
</dbReference>
<dbReference type="EMBL" id="CBTJ020000040">
    <property type="protein sequence ID" value="CDI02554.1"/>
    <property type="molecule type" value="Genomic_DNA"/>
</dbReference>
<organism evidence="7 8">
    <name type="scientific">Candidatus Competibacter denitrificans Run_A_D11</name>
    <dbReference type="NCBI Taxonomy" id="1400863"/>
    <lineage>
        <taxon>Bacteria</taxon>
        <taxon>Pseudomonadati</taxon>
        <taxon>Pseudomonadota</taxon>
        <taxon>Gammaproteobacteria</taxon>
        <taxon>Candidatus Competibacteraceae</taxon>
        <taxon>Candidatus Competibacter</taxon>
    </lineage>
</organism>
<dbReference type="OrthoDB" id="9816309at2"/>
<dbReference type="PANTHER" id="PTHR24422:SF21">
    <property type="entry name" value="CHEMOTAXIS PROTEIN METHYLTRANSFERASE 1"/>
    <property type="match status" value="1"/>
</dbReference>
<dbReference type="SMART" id="SM00138">
    <property type="entry name" value="MeTrc"/>
    <property type="match status" value="1"/>
</dbReference>
<dbReference type="Proteomes" id="UP000035760">
    <property type="component" value="Unassembled WGS sequence"/>
</dbReference>
<dbReference type="EC" id="2.1.1.80" evidence="2"/>
<dbReference type="GO" id="GO:0008983">
    <property type="term" value="F:protein-glutamate O-methyltransferase activity"/>
    <property type="evidence" value="ECO:0007669"/>
    <property type="project" value="UniProtKB-EC"/>
</dbReference>
<dbReference type="SUPFAM" id="SSF53335">
    <property type="entry name" value="S-adenosyl-L-methionine-dependent methyltransferases"/>
    <property type="match status" value="1"/>
</dbReference>